<accession>A0ABR7E542</accession>
<dbReference type="Gene3D" id="3.55.50.30">
    <property type="match status" value="1"/>
</dbReference>
<keyword evidence="7" id="KW-1185">Reference proteome</keyword>
<dbReference type="InterPro" id="IPR008969">
    <property type="entry name" value="CarboxyPept-like_regulatory"/>
</dbReference>
<dbReference type="Gene3D" id="2.60.40.1120">
    <property type="entry name" value="Carboxypeptidase-like, regulatory domain"/>
    <property type="match status" value="1"/>
</dbReference>
<comment type="caution">
    <text evidence="6">The sequence shown here is derived from an EMBL/GenBank/DDBJ whole genome shotgun (WGS) entry which is preliminary data.</text>
</comment>
<sequence>MNKNRIPWQQPREKTLYFLFISIFLFLTTVPVYAGGVDMYTQQKTFTVKLENKTVKDVINYIEKNSEFVFMYSKNSLDILNKQISLQVDNENISAILDRLADETGLKFRIKDRQVIISDPETRSSATQQQGKIAVSGCVYDENDEPIPGVNVYEKGTTNGTVTDMDGLFNLKVPENAVLVASFVGYQQKEVPVKKKKHLEINLIPDNKMLDEVVVVGFGTQKKESVVGAVNTIKAEDLRVPSSNISNALGGRLAGVIAVQRSGEPGADASSFWIRGISTFSDATSPLIFIDNIEASSSDLNALPPEAIEGFSILKDAAATALYGARGANGVMLVTTRTGKNMEKAKVNFRLTQTFAAPTRTVKIADGIDYMNMYNEATMARNPETDPSTLRFSQERIQATKDGLNPYIYPNVDWMDYLFKKMTMNQSANLNVTGGTKRMDYFLSASINNDNGMLKNDPNNNFNNNIRNLRYSFQANLNVMVTPTTKVGVKLNSQILNYSGSAVSTSDIYNKIYQSPGVYFSPTLPALNGEDHILFGNATGGPINLGGGRYENPYAAMVSGYDNRNESTVTTSFHIEQKMDFITKGLSARALVSFKNWTKTDVVRSFDPYYYKITDYAQQPDGSFTYQYEPMNTGRTSLTTTNSQEGNRYINLQFILDYQRRFDKHDVSGMLVYMQRDYSLNTPANFYDTLPERNQGIAGRLTYAFDDRYLAEFNFGYNGSENFKEGDRFGFFPSIALGYIISNERYFQPLANVITNFKLRGSYGLVGNSVSDSRFPYLTHVDLNGLGYQFGNLWQTSGSGAVVTQYGADKAHWEVGKKLNAGIDLGVLNKFNLSVDYFTETRNDIFVTRGTIPSEIGLVAGAKPIANLGKVRNGGVDLTLDYNQAINKDLIISAKGTFTYAKNKLLEKDEPIVDYPYLSDIGQPLKRYRGLVAIGLFEDEEDIANSPIQTYTAKVMPGDIKYADLNNDGKIDDLDKTQFGYPTVPQIVYGFGGSVQYKKWDASIFFQGVAQTSIQLSGIHPFGGDANTVLQFVADDYWSESNPNPNAAYPRLDLSVNKNNSQVSTFWSRNGAFLRLKNIEIGYTFKFIRFYLAGQNLLTFSKFKHWDPELGAGKGLTYPTMLSGTIGAQINF</sequence>
<keyword evidence="1 4" id="KW-0813">Transport</keyword>
<dbReference type="InterPro" id="IPR011662">
    <property type="entry name" value="Secretin/TonB_short_N"/>
</dbReference>
<evidence type="ECO:0000256" key="2">
    <source>
        <dbReference type="ARBA" id="ARBA00023136"/>
    </source>
</evidence>
<dbReference type="InterPro" id="IPR023996">
    <property type="entry name" value="TonB-dep_OMP_SusC/RagA"/>
</dbReference>
<dbReference type="SUPFAM" id="SSF56935">
    <property type="entry name" value="Porins"/>
    <property type="match status" value="1"/>
</dbReference>
<proteinExistence type="inferred from homology"/>
<feature type="domain" description="Secretin/TonB short N-terminal" evidence="5">
    <location>
        <begin position="68"/>
        <end position="120"/>
    </location>
</feature>
<dbReference type="Pfam" id="PF07660">
    <property type="entry name" value="STN"/>
    <property type="match status" value="1"/>
</dbReference>
<dbReference type="Proteomes" id="UP000644010">
    <property type="component" value="Unassembled WGS sequence"/>
</dbReference>
<dbReference type="NCBIfam" id="TIGR04057">
    <property type="entry name" value="SusC_RagA_signa"/>
    <property type="match status" value="1"/>
</dbReference>
<evidence type="ECO:0000256" key="3">
    <source>
        <dbReference type="ARBA" id="ARBA00023237"/>
    </source>
</evidence>
<name>A0ABR7E542_9BACT</name>
<dbReference type="Pfam" id="PF13715">
    <property type="entry name" value="CarbopepD_reg_2"/>
    <property type="match status" value="1"/>
</dbReference>
<evidence type="ECO:0000256" key="4">
    <source>
        <dbReference type="PROSITE-ProRule" id="PRU01360"/>
    </source>
</evidence>
<keyword evidence="6" id="KW-0675">Receptor</keyword>
<keyword evidence="3 4" id="KW-0998">Cell outer membrane</keyword>
<evidence type="ECO:0000313" key="7">
    <source>
        <dbReference type="Proteomes" id="UP000644010"/>
    </source>
</evidence>
<keyword evidence="2 4" id="KW-0472">Membrane</keyword>
<dbReference type="InterPro" id="IPR039426">
    <property type="entry name" value="TonB-dep_rcpt-like"/>
</dbReference>
<organism evidence="6 7">
    <name type="scientific">Parabacteroides segnis</name>
    <dbReference type="NCBI Taxonomy" id="2763058"/>
    <lineage>
        <taxon>Bacteria</taxon>
        <taxon>Pseudomonadati</taxon>
        <taxon>Bacteroidota</taxon>
        <taxon>Bacteroidia</taxon>
        <taxon>Bacteroidales</taxon>
        <taxon>Tannerellaceae</taxon>
        <taxon>Parabacteroides</taxon>
    </lineage>
</organism>
<dbReference type="Pfam" id="PF07715">
    <property type="entry name" value="Plug"/>
    <property type="match status" value="1"/>
</dbReference>
<dbReference type="SMART" id="SM00965">
    <property type="entry name" value="STN"/>
    <property type="match status" value="1"/>
</dbReference>
<dbReference type="PROSITE" id="PS52016">
    <property type="entry name" value="TONB_DEPENDENT_REC_3"/>
    <property type="match status" value="1"/>
</dbReference>
<comment type="subcellular location">
    <subcellularLocation>
        <location evidence="4">Cell outer membrane</location>
        <topology evidence="4">Multi-pass membrane protein</topology>
    </subcellularLocation>
</comment>
<evidence type="ECO:0000313" key="6">
    <source>
        <dbReference type="EMBL" id="MBC5644466.1"/>
    </source>
</evidence>
<comment type="similarity">
    <text evidence="4">Belongs to the TonB-dependent receptor family.</text>
</comment>
<protein>
    <submittedName>
        <fullName evidence="6">TonB-dependent receptor</fullName>
    </submittedName>
</protein>
<dbReference type="InterPro" id="IPR037066">
    <property type="entry name" value="Plug_dom_sf"/>
</dbReference>
<keyword evidence="4" id="KW-1134">Transmembrane beta strand</keyword>
<dbReference type="InterPro" id="IPR023997">
    <property type="entry name" value="TonB-dep_OMP_SusC/RagA_CS"/>
</dbReference>
<dbReference type="InterPro" id="IPR012910">
    <property type="entry name" value="Plug_dom"/>
</dbReference>
<dbReference type="RefSeq" id="WP_186960341.1">
    <property type="nucleotide sequence ID" value="NZ_JACOOI010000018.1"/>
</dbReference>
<evidence type="ECO:0000256" key="1">
    <source>
        <dbReference type="ARBA" id="ARBA00022448"/>
    </source>
</evidence>
<keyword evidence="4" id="KW-0812">Transmembrane</keyword>
<reference evidence="6 7" key="1">
    <citation type="submission" date="2020-08" db="EMBL/GenBank/DDBJ databases">
        <title>Genome public.</title>
        <authorList>
            <person name="Liu C."/>
            <person name="Sun Q."/>
        </authorList>
    </citation>
    <scope>NUCLEOTIDE SEQUENCE [LARGE SCALE GENOMIC DNA]</scope>
    <source>
        <strain evidence="6 7">BX2</strain>
    </source>
</reference>
<dbReference type="NCBIfam" id="TIGR04056">
    <property type="entry name" value="OMP_RagA_SusC"/>
    <property type="match status" value="1"/>
</dbReference>
<evidence type="ECO:0000259" key="5">
    <source>
        <dbReference type="SMART" id="SM00965"/>
    </source>
</evidence>
<dbReference type="SUPFAM" id="SSF49464">
    <property type="entry name" value="Carboxypeptidase regulatory domain-like"/>
    <property type="match status" value="1"/>
</dbReference>
<dbReference type="Gene3D" id="2.170.130.10">
    <property type="entry name" value="TonB-dependent receptor, plug domain"/>
    <property type="match status" value="1"/>
</dbReference>
<gene>
    <name evidence="6" type="ORF">H8S77_16435</name>
</gene>
<dbReference type="EMBL" id="JACOOI010000018">
    <property type="protein sequence ID" value="MBC5644466.1"/>
    <property type="molecule type" value="Genomic_DNA"/>
</dbReference>